<evidence type="ECO:0000313" key="1">
    <source>
        <dbReference type="EMBL" id="CAA9536941.1"/>
    </source>
</evidence>
<dbReference type="InterPro" id="IPR032710">
    <property type="entry name" value="NTF2-like_dom_sf"/>
</dbReference>
<dbReference type="EMBL" id="CADCWF010000017">
    <property type="protein sequence ID" value="CAA9536941.1"/>
    <property type="molecule type" value="Genomic_DNA"/>
</dbReference>
<gene>
    <name evidence="1" type="ORF">AVDCRST_MAG59-406</name>
</gene>
<sequence>MIRTLAIVLLVGGTVEHLPSPVQARATATAGADRASTEALVRRYYEIAARGDLEMLTQVVSPDLVIHTAPPGEGSSLESLRHTLATARAGLPDFAFRIDDLIVAGDAVAVRTTVQGTHLGEFFGAPPTGKWLQIAAVDIWSVEDDKLAENWHLEDILGVMEQLAAPSTAESGAMPTPANPVVIQLSPDSEYGAAASAASGEASTELVQRFRRALFGRGDLGAADGLLAPGFVWHGTASMGVAGLQEHAIALRAAFPDLTPTVDRVVAEGDRVAVLWTLSGTHLGDYREVPATGNGVSTSGIDIYRIENGKIAEAWTVGDDLGLLMQLGAYRRGDGDPAA</sequence>
<dbReference type="InterPro" id="IPR009959">
    <property type="entry name" value="Cyclase_SnoaL-like"/>
</dbReference>
<protein>
    <recommendedName>
        <fullName evidence="2">Ester cyclase</fullName>
    </recommendedName>
</protein>
<dbReference type="Pfam" id="PF07366">
    <property type="entry name" value="SnoaL"/>
    <property type="match status" value="2"/>
</dbReference>
<organism evidence="1">
    <name type="scientific">uncultured Thermomicrobiales bacterium</name>
    <dbReference type="NCBI Taxonomy" id="1645740"/>
    <lineage>
        <taxon>Bacteria</taxon>
        <taxon>Pseudomonadati</taxon>
        <taxon>Thermomicrobiota</taxon>
        <taxon>Thermomicrobia</taxon>
        <taxon>Thermomicrobiales</taxon>
        <taxon>environmental samples</taxon>
    </lineage>
</organism>
<dbReference type="GO" id="GO:0030638">
    <property type="term" value="P:polyketide metabolic process"/>
    <property type="evidence" value="ECO:0007669"/>
    <property type="project" value="InterPro"/>
</dbReference>
<proteinExistence type="predicted"/>
<reference evidence="1" key="1">
    <citation type="submission" date="2020-02" db="EMBL/GenBank/DDBJ databases">
        <authorList>
            <person name="Meier V. D."/>
        </authorList>
    </citation>
    <scope>NUCLEOTIDE SEQUENCE</scope>
    <source>
        <strain evidence="1">AVDCRST_MAG59</strain>
    </source>
</reference>
<dbReference type="SUPFAM" id="SSF54427">
    <property type="entry name" value="NTF2-like"/>
    <property type="match status" value="2"/>
</dbReference>
<dbReference type="Gene3D" id="3.10.450.50">
    <property type="match status" value="2"/>
</dbReference>
<dbReference type="AlphaFoldDB" id="A0A6J4U006"/>
<evidence type="ECO:0008006" key="2">
    <source>
        <dbReference type="Google" id="ProtNLM"/>
    </source>
</evidence>
<dbReference type="PANTHER" id="PTHR38436:SF1">
    <property type="entry name" value="ESTER CYCLASE"/>
    <property type="match status" value="1"/>
</dbReference>
<name>A0A6J4U006_9BACT</name>
<accession>A0A6J4U006</accession>
<dbReference type="PANTHER" id="PTHR38436">
    <property type="entry name" value="POLYKETIDE CYCLASE SNOAL-LIKE DOMAIN"/>
    <property type="match status" value="1"/>
</dbReference>